<organism evidence="1 2">
    <name type="scientific">Glonium stellatum</name>
    <dbReference type="NCBI Taxonomy" id="574774"/>
    <lineage>
        <taxon>Eukaryota</taxon>
        <taxon>Fungi</taxon>
        <taxon>Dikarya</taxon>
        <taxon>Ascomycota</taxon>
        <taxon>Pezizomycotina</taxon>
        <taxon>Dothideomycetes</taxon>
        <taxon>Pleosporomycetidae</taxon>
        <taxon>Gloniales</taxon>
        <taxon>Gloniaceae</taxon>
        <taxon>Glonium</taxon>
    </lineage>
</organism>
<proteinExistence type="predicted"/>
<dbReference type="EMBL" id="KV749193">
    <property type="protein sequence ID" value="OCL10671.1"/>
    <property type="molecule type" value="Genomic_DNA"/>
</dbReference>
<reference evidence="1 2" key="1">
    <citation type="journal article" date="2016" name="Nat. Commun.">
        <title>Ectomycorrhizal ecology is imprinted in the genome of the dominant symbiotic fungus Cenococcum geophilum.</title>
        <authorList>
            <consortium name="DOE Joint Genome Institute"/>
            <person name="Peter M."/>
            <person name="Kohler A."/>
            <person name="Ohm R.A."/>
            <person name="Kuo A."/>
            <person name="Krutzmann J."/>
            <person name="Morin E."/>
            <person name="Arend M."/>
            <person name="Barry K.W."/>
            <person name="Binder M."/>
            <person name="Choi C."/>
            <person name="Clum A."/>
            <person name="Copeland A."/>
            <person name="Grisel N."/>
            <person name="Haridas S."/>
            <person name="Kipfer T."/>
            <person name="LaButti K."/>
            <person name="Lindquist E."/>
            <person name="Lipzen A."/>
            <person name="Maire R."/>
            <person name="Meier B."/>
            <person name="Mihaltcheva S."/>
            <person name="Molinier V."/>
            <person name="Murat C."/>
            <person name="Poggeler S."/>
            <person name="Quandt C.A."/>
            <person name="Sperisen C."/>
            <person name="Tritt A."/>
            <person name="Tisserant E."/>
            <person name="Crous P.W."/>
            <person name="Henrissat B."/>
            <person name="Nehls U."/>
            <person name="Egli S."/>
            <person name="Spatafora J.W."/>
            <person name="Grigoriev I.V."/>
            <person name="Martin F.M."/>
        </authorList>
    </citation>
    <scope>NUCLEOTIDE SEQUENCE [LARGE SCALE GENOMIC DNA]</scope>
    <source>
        <strain evidence="1 2">CBS 207.34</strain>
    </source>
</reference>
<dbReference type="Proteomes" id="UP000250140">
    <property type="component" value="Unassembled WGS sequence"/>
</dbReference>
<sequence length="84" mass="9587">MRPPSIPSKARCRDCVCKVESLQIFATKPPCTCACMYRDSRMHTDAKPCCKCQRRTGRLRYVQHAHCPGCISNIRILQLILLHA</sequence>
<protein>
    <submittedName>
        <fullName evidence="1">Uncharacterized protein</fullName>
    </submittedName>
</protein>
<dbReference type="AlphaFoldDB" id="A0A8E2F580"/>
<accession>A0A8E2F580</accession>
<gene>
    <name evidence="1" type="ORF">AOQ84DRAFT_353411</name>
</gene>
<keyword evidence="2" id="KW-1185">Reference proteome</keyword>
<evidence type="ECO:0000313" key="1">
    <source>
        <dbReference type="EMBL" id="OCL10671.1"/>
    </source>
</evidence>
<name>A0A8E2F580_9PEZI</name>
<evidence type="ECO:0000313" key="2">
    <source>
        <dbReference type="Proteomes" id="UP000250140"/>
    </source>
</evidence>